<evidence type="ECO:0000313" key="2">
    <source>
        <dbReference type="Proteomes" id="UP000005801"/>
    </source>
</evidence>
<evidence type="ECO:0000313" key="1">
    <source>
        <dbReference type="EMBL" id="EDM80871.1"/>
    </source>
</evidence>
<organism evidence="1 2">
    <name type="scientific">Plesiocystis pacifica SIR-1</name>
    <dbReference type="NCBI Taxonomy" id="391625"/>
    <lineage>
        <taxon>Bacteria</taxon>
        <taxon>Pseudomonadati</taxon>
        <taxon>Myxococcota</taxon>
        <taxon>Polyangia</taxon>
        <taxon>Nannocystales</taxon>
        <taxon>Nannocystaceae</taxon>
        <taxon>Plesiocystis</taxon>
    </lineage>
</organism>
<comment type="caution">
    <text evidence="1">The sequence shown here is derived from an EMBL/GenBank/DDBJ whole genome shotgun (WGS) entry which is preliminary data.</text>
</comment>
<keyword evidence="2" id="KW-1185">Reference proteome</keyword>
<dbReference type="AlphaFoldDB" id="A6FZR5"/>
<dbReference type="Proteomes" id="UP000005801">
    <property type="component" value="Unassembled WGS sequence"/>
</dbReference>
<proteinExistence type="predicted"/>
<name>A6FZR5_9BACT</name>
<reference evidence="1 2" key="1">
    <citation type="submission" date="2007-06" db="EMBL/GenBank/DDBJ databases">
        <authorList>
            <person name="Shimkets L."/>
            <person name="Ferriera S."/>
            <person name="Johnson J."/>
            <person name="Kravitz S."/>
            <person name="Beeson K."/>
            <person name="Sutton G."/>
            <person name="Rogers Y.-H."/>
            <person name="Friedman R."/>
            <person name="Frazier M."/>
            <person name="Venter J.C."/>
        </authorList>
    </citation>
    <scope>NUCLEOTIDE SEQUENCE [LARGE SCALE GENOMIC DNA]</scope>
    <source>
        <strain evidence="1 2">SIR-1</strain>
    </source>
</reference>
<dbReference type="EMBL" id="ABCS01000007">
    <property type="protein sequence ID" value="EDM80871.1"/>
    <property type="molecule type" value="Genomic_DNA"/>
</dbReference>
<sequence>MRVLELPEHALYAITTNADVATLARCSDETLLEKPVDGDPQWGELPPVTDIAPGGLTISLPGGETTSLELAPGRYELTLLGQEGQPVGVDVSVELGP</sequence>
<dbReference type="RefSeq" id="WP_006969964.1">
    <property type="nucleotide sequence ID" value="NZ_ABCS01000007.1"/>
</dbReference>
<protein>
    <submittedName>
        <fullName evidence="1">Uncharacterized protein</fullName>
    </submittedName>
</protein>
<accession>A6FZR5</accession>
<gene>
    <name evidence="1" type="ORF">PPSIR1_28213</name>
</gene>